<feature type="region of interest" description="Disordered" evidence="1">
    <location>
        <begin position="39"/>
        <end position="63"/>
    </location>
</feature>
<dbReference type="EMBL" id="CM010715">
    <property type="protein sequence ID" value="RZC47313.1"/>
    <property type="molecule type" value="Genomic_DNA"/>
</dbReference>
<feature type="compositionally biased region" description="Low complexity" evidence="1">
    <location>
        <begin position="39"/>
        <end position="48"/>
    </location>
</feature>
<gene>
    <name evidence="2" type="ORF">C5167_040261</name>
</gene>
<keyword evidence="3" id="KW-1185">Reference proteome</keyword>
<evidence type="ECO:0000313" key="3">
    <source>
        <dbReference type="Proteomes" id="UP000316621"/>
    </source>
</evidence>
<accession>A0A4Y7IEE6</accession>
<name>A0A4Y7IEE6_PAPSO</name>
<dbReference type="Gramene" id="RZC47313">
    <property type="protein sequence ID" value="RZC47313"/>
    <property type="gene ID" value="C5167_040261"/>
</dbReference>
<reference evidence="2 3" key="1">
    <citation type="journal article" date="2018" name="Science">
        <title>The opium poppy genome and morphinan production.</title>
        <authorList>
            <person name="Guo L."/>
            <person name="Winzer T."/>
            <person name="Yang X."/>
            <person name="Li Y."/>
            <person name="Ning Z."/>
            <person name="He Z."/>
            <person name="Teodor R."/>
            <person name="Lu Y."/>
            <person name="Bowser T.A."/>
            <person name="Graham I.A."/>
            <person name="Ye K."/>
        </authorList>
    </citation>
    <scope>NUCLEOTIDE SEQUENCE [LARGE SCALE GENOMIC DNA]</scope>
    <source>
        <strain evidence="3">cv. HN1</strain>
        <tissue evidence="2">Leaves</tissue>
    </source>
</reference>
<dbReference type="AlphaFoldDB" id="A0A4Y7IEE6"/>
<dbReference type="Proteomes" id="UP000316621">
    <property type="component" value="Chromosome 1"/>
</dbReference>
<evidence type="ECO:0000313" key="2">
    <source>
        <dbReference type="EMBL" id="RZC47313.1"/>
    </source>
</evidence>
<proteinExistence type="predicted"/>
<protein>
    <submittedName>
        <fullName evidence="2">Uncharacterized protein</fullName>
    </submittedName>
</protein>
<evidence type="ECO:0000256" key="1">
    <source>
        <dbReference type="SAM" id="MobiDB-lite"/>
    </source>
</evidence>
<sequence>MERLRLYLEKFLKGKCLNGIKKNVFQSGKKHSTSLCKYSSSGTSGGETTLEEEADAGFPTSTESRLVMLI</sequence>
<organism evidence="2 3">
    <name type="scientific">Papaver somniferum</name>
    <name type="common">Opium poppy</name>
    <dbReference type="NCBI Taxonomy" id="3469"/>
    <lineage>
        <taxon>Eukaryota</taxon>
        <taxon>Viridiplantae</taxon>
        <taxon>Streptophyta</taxon>
        <taxon>Embryophyta</taxon>
        <taxon>Tracheophyta</taxon>
        <taxon>Spermatophyta</taxon>
        <taxon>Magnoliopsida</taxon>
        <taxon>Ranunculales</taxon>
        <taxon>Papaveraceae</taxon>
        <taxon>Papaveroideae</taxon>
        <taxon>Papaver</taxon>
    </lineage>
</organism>